<dbReference type="Proteomes" id="UP000808761">
    <property type="component" value="Unassembled WGS sequence"/>
</dbReference>
<feature type="non-terminal residue" evidence="3">
    <location>
        <position position="1"/>
    </location>
</feature>
<dbReference type="PANTHER" id="PTHR30604:SF1">
    <property type="entry name" value="DNA UTILIZATION PROTEIN HOFQ"/>
    <property type="match status" value="1"/>
</dbReference>
<organism evidence="3 4">
    <name type="scientific">Candidatus Saganbacteria bacterium</name>
    <dbReference type="NCBI Taxonomy" id="2575572"/>
    <lineage>
        <taxon>Bacteria</taxon>
        <taxon>Bacillati</taxon>
        <taxon>Saganbacteria</taxon>
    </lineage>
</organism>
<dbReference type="PANTHER" id="PTHR30604">
    <property type="entry name" value="PROTEIN TRANSPORT PROTEIN HOFQ"/>
    <property type="match status" value="1"/>
</dbReference>
<dbReference type="InterPro" id="IPR004846">
    <property type="entry name" value="T2SS/T3SS_dom"/>
</dbReference>
<dbReference type="PRINTS" id="PR00811">
    <property type="entry name" value="BCTERIALGSPD"/>
</dbReference>
<evidence type="ECO:0000259" key="2">
    <source>
        <dbReference type="Pfam" id="PF00263"/>
    </source>
</evidence>
<comment type="similarity">
    <text evidence="1">Belongs to the bacterial secretin family.</text>
</comment>
<dbReference type="AlphaFoldDB" id="A0A9D6YW50"/>
<accession>A0A9D6YW50</accession>
<evidence type="ECO:0000313" key="3">
    <source>
        <dbReference type="EMBL" id="MBI5078963.1"/>
    </source>
</evidence>
<protein>
    <submittedName>
        <fullName evidence="3">Type II and III secretion system protein</fullName>
    </submittedName>
</protein>
<sequence length="129" mass="14638">LTFTPNVTKDGFIRMKVAPKVSDGAVVGELPQEQTTETKNEVMVRDGQTFVIGGLTKENDTQTEYGIPILMNIPLIGGLFRRTVTSKEKNELLVFVTPHIVTPEYLEEMNRPIEELEKKRRDRGSRLIH</sequence>
<evidence type="ECO:0000313" key="4">
    <source>
        <dbReference type="Proteomes" id="UP000808761"/>
    </source>
</evidence>
<name>A0A9D6YW50_UNCSA</name>
<dbReference type="InterPro" id="IPR051808">
    <property type="entry name" value="Type_IV_pilus_biogenesis"/>
</dbReference>
<reference evidence="3" key="1">
    <citation type="submission" date="2020-07" db="EMBL/GenBank/DDBJ databases">
        <title>Huge and variable diversity of episymbiotic CPR bacteria and DPANN archaea in groundwater ecosystems.</title>
        <authorList>
            <person name="He C.Y."/>
            <person name="Keren R."/>
            <person name="Whittaker M."/>
            <person name="Farag I.F."/>
            <person name="Doudna J."/>
            <person name="Cate J.H.D."/>
            <person name="Banfield J.F."/>
        </authorList>
    </citation>
    <scope>NUCLEOTIDE SEQUENCE</scope>
    <source>
        <strain evidence="3">NC_groundwater_1860_Pr3_B-0.1um_51_7</strain>
    </source>
</reference>
<gene>
    <name evidence="3" type="ORF">HZB08_02970</name>
</gene>
<dbReference type="InterPro" id="IPR001775">
    <property type="entry name" value="GspD/PilQ"/>
</dbReference>
<proteinExistence type="inferred from homology"/>
<dbReference type="EMBL" id="JACRKR010000145">
    <property type="protein sequence ID" value="MBI5078963.1"/>
    <property type="molecule type" value="Genomic_DNA"/>
</dbReference>
<feature type="domain" description="Type II/III secretion system secretin-like" evidence="2">
    <location>
        <begin position="1"/>
        <end position="101"/>
    </location>
</feature>
<dbReference type="GO" id="GO:0009306">
    <property type="term" value="P:protein secretion"/>
    <property type="evidence" value="ECO:0007669"/>
    <property type="project" value="InterPro"/>
</dbReference>
<dbReference type="Pfam" id="PF00263">
    <property type="entry name" value="Secretin"/>
    <property type="match status" value="1"/>
</dbReference>
<evidence type="ECO:0000256" key="1">
    <source>
        <dbReference type="RuleBase" id="RU004003"/>
    </source>
</evidence>
<comment type="caution">
    <text evidence="3">The sequence shown here is derived from an EMBL/GenBank/DDBJ whole genome shotgun (WGS) entry which is preliminary data.</text>
</comment>